<dbReference type="Pfam" id="PF02656">
    <property type="entry name" value="DUF202"/>
    <property type="match status" value="1"/>
</dbReference>
<dbReference type="AlphaFoldDB" id="A0A4Q7NIY4"/>
<feature type="domain" description="DUF202" evidence="6">
    <location>
        <begin position="12"/>
        <end position="78"/>
    </location>
</feature>
<evidence type="ECO:0000313" key="7">
    <source>
        <dbReference type="EMBL" id="RZS84889.1"/>
    </source>
</evidence>
<reference evidence="7 8" key="1">
    <citation type="submission" date="2019-02" db="EMBL/GenBank/DDBJ databases">
        <title>Genomic Encyclopedia of Type Strains, Phase IV (KMG-IV): sequencing the most valuable type-strain genomes for metagenomic binning, comparative biology and taxonomic classification.</title>
        <authorList>
            <person name="Goeker M."/>
        </authorList>
    </citation>
    <scope>NUCLEOTIDE SEQUENCE [LARGE SCALE GENOMIC DNA]</scope>
    <source>
        <strain evidence="7 8">K24</strain>
    </source>
</reference>
<evidence type="ECO:0000256" key="3">
    <source>
        <dbReference type="ARBA" id="ARBA00022989"/>
    </source>
</evidence>
<comment type="caution">
    <text evidence="7">The sequence shown here is derived from an EMBL/GenBank/DDBJ whole genome shotgun (WGS) entry which is preliminary data.</text>
</comment>
<dbReference type="Proteomes" id="UP000292445">
    <property type="component" value="Unassembled WGS sequence"/>
</dbReference>
<evidence type="ECO:0000259" key="6">
    <source>
        <dbReference type="Pfam" id="PF02656"/>
    </source>
</evidence>
<sequence length="113" mass="12434">MQEDDGREPDYRFTLANERTFLAWIRTALAVLAGAILLHQFGGVVQPHWPLLALSVAMTVAGLIFCCGAYFQWKANQQAMRHSRPLPRSALIPLAAGVTILVAVVAGLFVLFR</sequence>
<keyword evidence="2 5" id="KW-0812">Transmembrane</keyword>
<accession>A0A4Q7NIY4</accession>
<proteinExistence type="predicted"/>
<protein>
    <submittedName>
        <fullName evidence="7">Putative membrane protein</fullName>
    </submittedName>
</protein>
<evidence type="ECO:0000313" key="8">
    <source>
        <dbReference type="Proteomes" id="UP000292445"/>
    </source>
</evidence>
<evidence type="ECO:0000256" key="5">
    <source>
        <dbReference type="SAM" id="Phobius"/>
    </source>
</evidence>
<dbReference type="GO" id="GO:0012505">
    <property type="term" value="C:endomembrane system"/>
    <property type="evidence" value="ECO:0007669"/>
    <property type="project" value="UniProtKB-SubCell"/>
</dbReference>
<dbReference type="InterPro" id="IPR003807">
    <property type="entry name" value="DUF202"/>
</dbReference>
<feature type="transmembrane region" description="Helical" evidence="5">
    <location>
        <begin position="48"/>
        <end position="71"/>
    </location>
</feature>
<evidence type="ECO:0000256" key="4">
    <source>
        <dbReference type="ARBA" id="ARBA00023136"/>
    </source>
</evidence>
<gene>
    <name evidence="7" type="ORF">EV675_0910</name>
</gene>
<organism evidence="7 8">
    <name type="scientific">Pigmentiphaga kullae</name>
    <dbReference type="NCBI Taxonomy" id="151784"/>
    <lineage>
        <taxon>Bacteria</taxon>
        <taxon>Pseudomonadati</taxon>
        <taxon>Pseudomonadota</taxon>
        <taxon>Betaproteobacteria</taxon>
        <taxon>Burkholderiales</taxon>
        <taxon>Alcaligenaceae</taxon>
        <taxon>Pigmentiphaga</taxon>
    </lineage>
</organism>
<comment type="subcellular location">
    <subcellularLocation>
        <location evidence="1">Endomembrane system</location>
        <topology evidence="1">Multi-pass membrane protein</topology>
    </subcellularLocation>
</comment>
<evidence type="ECO:0000256" key="1">
    <source>
        <dbReference type="ARBA" id="ARBA00004127"/>
    </source>
</evidence>
<dbReference type="EMBL" id="SGXC01000001">
    <property type="protein sequence ID" value="RZS84889.1"/>
    <property type="molecule type" value="Genomic_DNA"/>
</dbReference>
<feature type="transmembrane region" description="Helical" evidence="5">
    <location>
        <begin position="91"/>
        <end position="112"/>
    </location>
</feature>
<name>A0A4Q7NIY4_9BURK</name>
<keyword evidence="3 5" id="KW-1133">Transmembrane helix</keyword>
<feature type="transmembrane region" description="Helical" evidence="5">
    <location>
        <begin position="21"/>
        <end position="42"/>
    </location>
</feature>
<evidence type="ECO:0000256" key="2">
    <source>
        <dbReference type="ARBA" id="ARBA00022692"/>
    </source>
</evidence>
<dbReference type="RefSeq" id="WP_152798035.1">
    <property type="nucleotide sequence ID" value="NZ_SGXC01000001.1"/>
</dbReference>
<keyword evidence="4 5" id="KW-0472">Membrane</keyword>
<keyword evidence="8" id="KW-1185">Reference proteome</keyword>